<sequence>MQAVSGGAVRLVGGPLPTSFTRKPALQRCLLSHPGSPPTTPSRGLILSSPLTLPYNPPISA</sequence>
<dbReference type="AlphaFoldDB" id="A0A5B7ESS1"/>
<evidence type="ECO:0000313" key="2">
    <source>
        <dbReference type="Proteomes" id="UP000324222"/>
    </source>
</evidence>
<gene>
    <name evidence="1" type="ORF">E2C01_031415</name>
</gene>
<proteinExistence type="predicted"/>
<evidence type="ECO:0000313" key="1">
    <source>
        <dbReference type="EMBL" id="MPC37920.1"/>
    </source>
</evidence>
<dbReference type="EMBL" id="VSRR010003925">
    <property type="protein sequence ID" value="MPC37920.1"/>
    <property type="molecule type" value="Genomic_DNA"/>
</dbReference>
<comment type="caution">
    <text evidence="1">The sequence shown here is derived from an EMBL/GenBank/DDBJ whole genome shotgun (WGS) entry which is preliminary data.</text>
</comment>
<accession>A0A5B7ESS1</accession>
<reference evidence="1 2" key="1">
    <citation type="submission" date="2019-05" db="EMBL/GenBank/DDBJ databases">
        <title>Another draft genome of Portunus trituberculatus and its Hox gene families provides insights of decapod evolution.</title>
        <authorList>
            <person name="Jeong J.-H."/>
            <person name="Song I."/>
            <person name="Kim S."/>
            <person name="Choi T."/>
            <person name="Kim D."/>
            <person name="Ryu S."/>
            <person name="Kim W."/>
        </authorList>
    </citation>
    <scope>NUCLEOTIDE SEQUENCE [LARGE SCALE GENOMIC DNA]</scope>
    <source>
        <tissue evidence="1">Muscle</tissue>
    </source>
</reference>
<name>A0A5B7ESS1_PORTR</name>
<dbReference type="Proteomes" id="UP000324222">
    <property type="component" value="Unassembled WGS sequence"/>
</dbReference>
<keyword evidence="2" id="KW-1185">Reference proteome</keyword>
<protein>
    <submittedName>
        <fullName evidence="1">Uncharacterized protein</fullName>
    </submittedName>
</protein>
<organism evidence="1 2">
    <name type="scientific">Portunus trituberculatus</name>
    <name type="common">Swimming crab</name>
    <name type="synonym">Neptunus trituberculatus</name>
    <dbReference type="NCBI Taxonomy" id="210409"/>
    <lineage>
        <taxon>Eukaryota</taxon>
        <taxon>Metazoa</taxon>
        <taxon>Ecdysozoa</taxon>
        <taxon>Arthropoda</taxon>
        <taxon>Crustacea</taxon>
        <taxon>Multicrustacea</taxon>
        <taxon>Malacostraca</taxon>
        <taxon>Eumalacostraca</taxon>
        <taxon>Eucarida</taxon>
        <taxon>Decapoda</taxon>
        <taxon>Pleocyemata</taxon>
        <taxon>Brachyura</taxon>
        <taxon>Eubrachyura</taxon>
        <taxon>Portunoidea</taxon>
        <taxon>Portunidae</taxon>
        <taxon>Portuninae</taxon>
        <taxon>Portunus</taxon>
    </lineage>
</organism>